<organism evidence="1 2">
    <name type="scientific">Paenibacillus odorifer</name>
    <dbReference type="NCBI Taxonomy" id="189426"/>
    <lineage>
        <taxon>Bacteria</taxon>
        <taxon>Bacillati</taxon>
        <taxon>Bacillota</taxon>
        <taxon>Bacilli</taxon>
        <taxon>Bacillales</taxon>
        <taxon>Paenibacillaceae</taxon>
        <taxon>Paenibacillus</taxon>
    </lineage>
</organism>
<dbReference type="InterPro" id="IPR011051">
    <property type="entry name" value="RmlC_Cupin_sf"/>
</dbReference>
<evidence type="ECO:0008006" key="3">
    <source>
        <dbReference type="Google" id="ProtNLM"/>
    </source>
</evidence>
<evidence type="ECO:0000313" key="1">
    <source>
        <dbReference type="EMBL" id="OMD42660.1"/>
    </source>
</evidence>
<comment type="caution">
    <text evidence="1">The sequence shown here is derived from an EMBL/GenBank/DDBJ whole genome shotgun (WGS) entry which is preliminary data.</text>
</comment>
<dbReference type="SUPFAM" id="SSF51182">
    <property type="entry name" value="RmlC-like cupins"/>
    <property type="match status" value="1"/>
</dbReference>
<evidence type="ECO:0000313" key="2">
    <source>
        <dbReference type="Proteomes" id="UP000187439"/>
    </source>
</evidence>
<gene>
    <name evidence="1" type="ORF">BSK52_07620</name>
</gene>
<dbReference type="EMBL" id="MPTC01000004">
    <property type="protein sequence ID" value="OMD42660.1"/>
    <property type="molecule type" value="Genomic_DNA"/>
</dbReference>
<accession>A0A1R0Y5M7</accession>
<dbReference type="AlphaFoldDB" id="A0A1R0Y5M7"/>
<dbReference type="Proteomes" id="UP000187439">
    <property type="component" value="Unassembled WGS sequence"/>
</dbReference>
<name>A0A1R0Y5M7_9BACL</name>
<dbReference type="Gene3D" id="2.60.120.10">
    <property type="entry name" value="Jelly Rolls"/>
    <property type="match status" value="1"/>
</dbReference>
<protein>
    <recommendedName>
        <fullName evidence="3">AraC-type arabinose-binding/dimerisation domain-containing protein</fullName>
    </recommendedName>
</protein>
<reference evidence="1 2" key="1">
    <citation type="submission" date="2016-10" db="EMBL/GenBank/DDBJ databases">
        <title>Paenibacillus species isolates.</title>
        <authorList>
            <person name="Beno S.M."/>
        </authorList>
    </citation>
    <scope>NUCLEOTIDE SEQUENCE [LARGE SCALE GENOMIC DNA]</scope>
    <source>
        <strain evidence="1 2">FSL H7-0710</strain>
    </source>
</reference>
<sequence length="87" mass="9892">MYEHFTFVLYGSFRFMIDDCVTKDVQIVTAVDSIHFTSDLLHSCIPLGDCSMLLDAFTPHGHILCRTMRGIFDQQEEGGGILRLFFA</sequence>
<proteinExistence type="predicted"/>
<dbReference type="InterPro" id="IPR014710">
    <property type="entry name" value="RmlC-like_jellyroll"/>
</dbReference>